<evidence type="ECO:0000313" key="1">
    <source>
        <dbReference type="EMBL" id="MET3729613.1"/>
    </source>
</evidence>
<proteinExistence type="predicted"/>
<dbReference type="Proteomes" id="UP001549097">
    <property type="component" value="Unassembled WGS sequence"/>
</dbReference>
<dbReference type="RefSeq" id="WP_198766344.1">
    <property type="nucleotide sequence ID" value="NZ_JAEACF010000001.1"/>
</dbReference>
<accession>A0ABV2LM03</accession>
<evidence type="ECO:0008006" key="3">
    <source>
        <dbReference type="Google" id="ProtNLM"/>
    </source>
</evidence>
<name>A0ABV2LM03_9BACL</name>
<reference evidence="1 2" key="1">
    <citation type="submission" date="2024-06" db="EMBL/GenBank/DDBJ databases">
        <title>Genomic Encyclopedia of Type Strains, Phase IV (KMG-IV): sequencing the most valuable type-strain genomes for metagenomic binning, comparative biology and taxonomic classification.</title>
        <authorList>
            <person name="Goeker M."/>
        </authorList>
    </citation>
    <scope>NUCLEOTIDE SEQUENCE [LARGE SCALE GENOMIC DNA]</scope>
    <source>
        <strain evidence="1 2">DSM 100124</strain>
    </source>
</reference>
<protein>
    <recommendedName>
        <fullName evidence="3">Fur-regulated basic protein B</fullName>
    </recommendedName>
</protein>
<comment type="caution">
    <text evidence="1">The sequence shown here is derived from an EMBL/GenBank/DDBJ whole genome shotgun (WGS) entry which is preliminary data.</text>
</comment>
<evidence type="ECO:0000313" key="2">
    <source>
        <dbReference type="Proteomes" id="UP001549097"/>
    </source>
</evidence>
<dbReference type="EMBL" id="JBEPMP010000001">
    <property type="protein sequence ID" value="MET3729613.1"/>
    <property type="molecule type" value="Genomic_DNA"/>
</dbReference>
<sequence>MTQHNKREIEMLEQKAREEHKEAEQARSVVVDVYIKKKFHDSRSTVKPKNNK</sequence>
<gene>
    <name evidence="1" type="ORF">ABID52_003194</name>
</gene>
<organism evidence="1 2">
    <name type="scientific">Fictibacillus halophilus</name>
    <dbReference type="NCBI Taxonomy" id="1610490"/>
    <lineage>
        <taxon>Bacteria</taxon>
        <taxon>Bacillati</taxon>
        <taxon>Bacillota</taxon>
        <taxon>Bacilli</taxon>
        <taxon>Bacillales</taxon>
        <taxon>Fictibacillaceae</taxon>
        <taxon>Fictibacillus</taxon>
    </lineage>
</organism>
<keyword evidence="2" id="KW-1185">Reference proteome</keyword>